<reference evidence="1 2" key="1">
    <citation type="journal article" date="2016" name="Nat. Commun.">
        <title>Thousands of microbial genomes shed light on interconnected biogeochemical processes in an aquifer system.</title>
        <authorList>
            <person name="Anantharaman K."/>
            <person name="Brown C.T."/>
            <person name="Hug L.A."/>
            <person name="Sharon I."/>
            <person name="Castelle C.J."/>
            <person name="Probst A.J."/>
            <person name="Thomas B.C."/>
            <person name="Singh A."/>
            <person name="Wilkins M.J."/>
            <person name="Karaoz U."/>
            <person name="Brodie E.L."/>
            <person name="Williams K.H."/>
            <person name="Hubbard S.S."/>
            <person name="Banfield J.F."/>
        </authorList>
    </citation>
    <scope>NUCLEOTIDE SEQUENCE [LARGE SCALE GENOMIC DNA]</scope>
</reference>
<dbReference type="AlphaFoldDB" id="A0A1F6M981"/>
<name>A0A1F6M981_9BACT</name>
<sequence>MKKRNILFIDFNGVLSYNKFWFSLENVNHPLSEYFQKIEFFLFKQHKDALVSWMRGEVTSEQVHALIAQNIGIDANDLYKIFIDDCAHIDISVEILTRVSTLRKYYHCILATDNMDSFHRFTLPHQPILSKTFDVIHSSALLGKCKADACGEYFLETIAACGAEVGNCVLLDDSAITCRIFSELGGQVYNTKTEQDAINALDLVINYVEKI</sequence>
<evidence type="ECO:0000313" key="2">
    <source>
        <dbReference type="Proteomes" id="UP000176532"/>
    </source>
</evidence>
<gene>
    <name evidence="1" type="ORF">A3C15_03800</name>
</gene>
<protein>
    <recommendedName>
        <fullName evidence="3">FCP1 homology domain-containing protein</fullName>
    </recommendedName>
</protein>
<accession>A0A1F6M981</accession>
<evidence type="ECO:0008006" key="3">
    <source>
        <dbReference type="Google" id="ProtNLM"/>
    </source>
</evidence>
<dbReference type="Proteomes" id="UP000176532">
    <property type="component" value="Unassembled WGS sequence"/>
</dbReference>
<dbReference type="EMBL" id="MFQD01000006">
    <property type="protein sequence ID" value="OGH68179.1"/>
    <property type="molecule type" value="Genomic_DNA"/>
</dbReference>
<dbReference type="Gene3D" id="3.40.50.1000">
    <property type="entry name" value="HAD superfamily/HAD-like"/>
    <property type="match status" value="1"/>
</dbReference>
<dbReference type="InterPro" id="IPR023214">
    <property type="entry name" value="HAD_sf"/>
</dbReference>
<proteinExistence type="predicted"/>
<evidence type="ECO:0000313" key="1">
    <source>
        <dbReference type="EMBL" id="OGH68179.1"/>
    </source>
</evidence>
<dbReference type="InterPro" id="IPR036412">
    <property type="entry name" value="HAD-like_sf"/>
</dbReference>
<dbReference type="STRING" id="1798682.A3C15_03800"/>
<comment type="caution">
    <text evidence="1">The sequence shown here is derived from an EMBL/GenBank/DDBJ whole genome shotgun (WGS) entry which is preliminary data.</text>
</comment>
<dbReference type="SUPFAM" id="SSF56784">
    <property type="entry name" value="HAD-like"/>
    <property type="match status" value="1"/>
</dbReference>
<organism evidence="1 2">
    <name type="scientific">Candidatus Magasanikbacteria bacterium RIFCSPHIGHO2_02_FULL_50_9b</name>
    <dbReference type="NCBI Taxonomy" id="1798682"/>
    <lineage>
        <taxon>Bacteria</taxon>
        <taxon>Candidatus Magasanikiibacteriota</taxon>
    </lineage>
</organism>